<dbReference type="Gene3D" id="3.40.50.10810">
    <property type="entry name" value="Tandem AAA-ATPase domain"/>
    <property type="match status" value="1"/>
</dbReference>
<dbReference type="InterPro" id="IPR000330">
    <property type="entry name" value="SNF2_N"/>
</dbReference>
<dbReference type="InterPro" id="IPR027417">
    <property type="entry name" value="P-loop_NTPase"/>
</dbReference>
<dbReference type="SMART" id="SM00490">
    <property type="entry name" value="HELICc"/>
    <property type="match status" value="1"/>
</dbReference>
<name>A0A6C0JUE2_9ZZZZ</name>
<dbReference type="AlphaFoldDB" id="A0A6C0JUE2"/>
<dbReference type="Pfam" id="PF00176">
    <property type="entry name" value="SNF2-rel_dom"/>
    <property type="match status" value="1"/>
</dbReference>
<evidence type="ECO:0000259" key="3">
    <source>
        <dbReference type="SMART" id="SM00490"/>
    </source>
</evidence>
<accession>A0A6C0JUE2</accession>
<dbReference type="InterPro" id="IPR001650">
    <property type="entry name" value="Helicase_C-like"/>
</dbReference>
<proteinExistence type="predicted"/>
<dbReference type="EMBL" id="MN740694">
    <property type="protein sequence ID" value="QHU08027.1"/>
    <property type="molecule type" value="Genomic_DNA"/>
</dbReference>
<evidence type="ECO:0000313" key="4">
    <source>
        <dbReference type="EMBL" id="QHU08027.1"/>
    </source>
</evidence>
<dbReference type="InterPro" id="IPR038718">
    <property type="entry name" value="SNF2-like_sf"/>
</dbReference>
<reference evidence="4" key="1">
    <citation type="journal article" date="2020" name="Nature">
        <title>Giant virus diversity and host interactions through global metagenomics.</title>
        <authorList>
            <person name="Schulz F."/>
            <person name="Roux S."/>
            <person name="Paez-Espino D."/>
            <person name="Jungbluth S."/>
            <person name="Walsh D.A."/>
            <person name="Denef V.J."/>
            <person name="McMahon K.D."/>
            <person name="Konstantinidis K.T."/>
            <person name="Eloe-Fadrosh E.A."/>
            <person name="Kyrpides N.C."/>
            <person name="Woyke T."/>
        </authorList>
    </citation>
    <scope>NUCLEOTIDE SEQUENCE</scope>
    <source>
        <strain evidence="4">GVMAG-S-1062768-28</strain>
    </source>
</reference>
<sequence length="988" mass="112597">MEVEDFNATYPDINDDQFQQKLLNKTEFFKIGKENIKADDIYFTFQRNLGILLSPPTPYKKMLFFLEPGVGKTCSSILVHELAKQFLNSSNLPLKPTVIITKGKSLEDNYKTDFIKTCPGIEKYFAHDEDGRIIDQLALDRQVKANFSFKKYSAFASYLAKLSDETIKELYSGRQYVLDEAQTIKNTKGATYKQYQRFFDIIEDATIILLSGTPNTDHPSEAVGLINLIKAPADRMVTGPKFLKRFYTGETFNTDKEEELLKFYNGYETYLKQTSDIETTTFIENPKFPSTFTDFKTFNLVMNKFQRDVYQKALTQTHKTIRKEKKDGLDLLKRDKEGNLLTYESKGGGTFMKLAREAATFCYPDGSFGAAGFKKNLVKVGSKIEFKDPATSQELKTNLNQYSISFSESFKIIQANPTRVFYIYFDNVNNSGLLMYAKLLELVLGFQQTDGKKTTGPPRARYVKIDGSLKTPISQILRKVGSKENADGSIVRIVLGSPLSGVGLTIPNATMVFVFDSQFTPSDITQIINRINRPGTLKYVEEAGLPTDCSAYLFASAMVNNTIDKKASTKDNSIDLDIYGIAQHKVKLIKPQTELMIRADPFCAISHNRNADTDSSKKDSPACYTASPNKKGEYKRTSKDTTTDVLYWRQEEIKTLQKEILEHIKLGPVRVSDYLDEHDPMIVYRTVKALTAHDKIVDINNSSIDETKKGPDEPETLTTTEQLTQGQKGIVYLSGDLVFIDQTASGDPNASWYIRTKTFPTQITLEDIFTKRDIEKDTEKIETMFNNKDISIWPTLSKYTRIGIWEEMWNISTPSKFQKKIKSQFPYFDIDGVPYHILYAEAYSPATTANADAIVIENPDKIRTYQDSQWQYFRGVGATIEEKRYNINELINKIKSEQKEKIQQAEEDIDPKWGVYGKYDKKGNFMLVIKSDKKRNPGRQCVFFTKQDQETILEKFGDIPEGFDDLNKNERCNLLRDTLKSHNLIVGG</sequence>
<dbReference type="GO" id="GO:0005524">
    <property type="term" value="F:ATP binding"/>
    <property type="evidence" value="ECO:0007669"/>
    <property type="project" value="InterPro"/>
</dbReference>
<feature type="coiled-coil region" evidence="1">
    <location>
        <begin position="880"/>
        <end position="908"/>
    </location>
</feature>
<protein>
    <recommendedName>
        <fullName evidence="3">Helicase C-terminal domain-containing protein</fullName>
    </recommendedName>
</protein>
<dbReference type="Gene3D" id="3.40.50.300">
    <property type="entry name" value="P-loop containing nucleotide triphosphate hydrolases"/>
    <property type="match status" value="1"/>
</dbReference>
<feature type="region of interest" description="Disordered" evidence="2">
    <location>
        <begin position="609"/>
        <end position="636"/>
    </location>
</feature>
<feature type="compositionally biased region" description="Basic and acidic residues" evidence="2">
    <location>
        <begin position="609"/>
        <end position="620"/>
    </location>
</feature>
<evidence type="ECO:0000256" key="2">
    <source>
        <dbReference type="SAM" id="MobiDB-lite"/>
    </source>
</evidence>
<feature type="domain" description="Helicase C-terminal" evidence="3">
    <location>
        <begin position="433"/>
        <end position="535"/>
    </location>
</feature>
<dbReference type="SUPFAM" id="SSF52540">
    <property type="entry name" value="P-loop containing nucleoside triphosphate hydrolases"/>
    <property type="match status" value="2"/>
</dbReference>
<evidence type="ECO:0000256" key="1">
    <source>
        <dbReference type="SAM" id="Coils"/>
    </source>
</evidence>
<keyword evidence="1" id="KW-0175">Coiled coil</keyword>
<organism evidence="4">
    <name type="scientific">viral metagenome</name>
    <dbReference type="NCBI Taxonomy" id="1070528"/>
    <lineage>
        <taxon>unclassified sequences</taxon>
        <taxon>metagenomes</taxon>
        <taxon>organismal metagenomes</taxon>
    </lineage>
</organism>
<dbReference type="Pfam" id="PF00271">
    <property type="entry name" value="Helicase_C"/>
    <property type="match status" value="1"/>
</dbReference>